<proteinExistence type="predicted"/>
<protein>
    <submittedName>
        <fullName evidence="2">Uncharacterized protein</fullName>
    </submittedName>
</protein>
<keyword evidence="1" id="KW-0472">Membrane</keyword>
<dbReference type="RefSeq" id="WP_121066970.1">
    <property type="nucleotide sequence ID" value="NZ_RBIQ01000008.1"/>
</dbReference>
<feature type="transmembrane region" description="Helical" evidence="1">
    <location>
        <begin position="87"/>
        <end position="111"/>
    </location>
</feature>
<evidence type="ECO:0000313" key="3">
    <source>
        <dbReference type="Proteomes" id="UP000269412"/>
    </source>
</evidence>
<dbReference type="AlphaFoldDB" id="A0A495E9F9"/>
<dbReference type="EMBL" id="RBIQ01000008">
    <property type="protein sequence ID" value="RKR13219.1"/>
    <property type="molecule type" value="Genomic_DNA"/>
</dbReference>
<evidence type="ECO:0000313" key="2">
    <source>
        <dbReference type="EMBL" id="RKR13219.1"/>
    </source>
</evidence>
<name>A0A495E9F9_9FLAO</name>
<keyword evidence="3" id="KW-1185">Reference proteome</keyword>
<feature type="transmembrane region" description="Helical" evidence="1">
    <location>
        <begin position="123"/>
        <end position="143"/>
    </location>
</feature>
<gene>
    <name evidence="2" type="ORF">CLV91_1934</name>
</gene>
<sequence>MSTTNKILKTPLRISIATLLLGMASRILNWPYAFHVIIASFILIGVLYTIRFNKKEEKQTVDYIKMILVVFWTTNGVLKLLDFPYTLFFQIVTAFTFIAWFIMEGTAYFMDEDRKTKNTLIQIIWNVALVLGILATITGGLLNVLHWEYALHLLSAGITVITGYILKDLFMPQKFEDKDQNNNGEFQL</sequence>
<feature type="transmembrane region" description="Helical" evidence="1">
    <location>
        <begin position="34"/>
        <end position="51"/>
    </location>
</feature>
<reference evidence="2 3" key="1">
    <citation type="submission" date="2018-10" db="EMBL/GenBank/DDBJ databases">
        <title>Genomic Encyclopedia of Archaeal and Bacterial Type Strains, Phase II (KMG-II): from individual species to whole genera.</title>
        <authorList>
            <person name="Goeker M."/>
        </authorList>
    </citation>
    <scope>NUCLEOTIDE SEQUENCE [LARGE SCALE GENOMIC DNA]</scope>
    <source>
        <strain evidence="2 3">DSM 25230</strain>
    </source>
</reference>
<keyword evidence="1" id="KW-1133">Transmembrane helix</keyword>
<dbReference type="OrthoDB" id="1429903at2"/>
<keyword evidence="1" id="KW-0812">Transmembrane</keyword>
<feature type="transmembrane region" description="Helical" evidence="1">
    <location>
        <begin position="149"/>
        <end position="166"/>
    </location>
</feature>
<evidence type="ECO:0000256" key="1">
    <source>
        <dbReference type="SAM" id="Phobius"/>
    </source>
</evidence>
<accession>A0A495E9F9</accession>
<organism evidence="2 3">
    <name type="scientific">Maribacter vaceletii</name>
    <dbReference type="NCBI Taxonomy" id="1206816"/>
    <lineage>
        <taxon>Bacteria</taxon>
        <taxon>Pseudomonadati</taxon>
        <taxon>Bacteroidota</taxon>
        <taxon>Flavobacteriia</taxon>
        <taxon>Flavobacteriales</taxon>
        <taxon>Flavobacteriaceae</taxon>
        <taxon>Maribacter</taxon>
    </lineage>
</organism>
<comment type="caution">
    <text evidence="2">The sequence shown here is derived from an EMBL/GenBank/DDBJ whole genome shotgun (WGS) entry which is preliminary data.</text>
</comment>
<dbReference type="Proteomes" id="UP000269412">
    <property type="component" value="Unassembled WGS sequence"/>
</dbReference>